<protein>
    <submittedName>
        <fullName evidence="2">Capsid protein</fullName>
    </submittedName>
</protein>
<accession>A0AA95Z5P9</accession>
<organism evidence="2">
    <name type="scientific">Heterobasidion partitivirus 23</name>
    <dbReference type="NCBI Taxonomy" id="3075974"/>
    <lineage>
        <taxon>Viruses</taxon>
        <taxon>Riboviria</taxon>
        <taxon>Orthornavirae</taxon>
        <taxon>Pisuviricota</taxon>
        <taxon>Duplopiviricetes</taxon>
        <taxon>Durnavirales</taxon>
        <taxon>Partitiviridae</taxon>
    </lineage>
</organism>
<proteinExistence type="predicted"/>
<feature type="region of interest" description="Disordered" evidence="1">
    <location>
        <begin position="400"/>
        <end position="423"/>
    </location>
</feature>
<reference evidence="2" key="1">
    <citation type="submission" date="2023-07" db="EMBL/GenBank/DDBJ databases">
        <authorList>
            <person name="Kashif M."/>
            <person name="Roininen E."/>
            <person name="Poimala A."/>
            <person name="Vainio E.J."/>
            <person name="Hantula J."/>
            <person name="Sutela S."/>
        </authorList>
    </citation>
    <scope>NUCLEOTIDE SEQUENCE</scope>
    <source>
        <strain evidence="2">HetPV23-an1</strain>
    </source>
</reference>
<dbReference type="EMBL" id="OR343730">
    <property type="protein sequence ID" value="WNH24520.1"/>
    <property type="molecule type" value="Genomic_RNA"/>
</dbReference>
<evidence type="ECO:0000313" key="2">
    <source>
        <dbReference type="EMBL" id="WNH24520.1"/>
    </source>
</evidence>
<feature type="compositionally biased region" description="Polar residues" evidence="1">
    <location>
        <begin position="400"/>
        <end position="410"/>
    </location>
</feature>
<name>A0AA95Z5P9_9VIRU</name>
<sequence length="671" mass="74423">MLHTMATNETNDPVIRDVAGETPAPTVVKPRTNVRTGPQNDKLCDLHGIMALENEVHKGTGTFMLQYQVPDFRLLNLAFLTYIGRVFHNANFEPSELVTPPALIAYLNICMAFLLFMNDHKSADPSFYSREFSTFSNFNRLFNALNDAVLPPALAQVFQEHLPWSPDLLKRLEIVPSLAATMPSYDIPYLMHPLLFLHGHNHLFARANGINELVPYLMQSVFTFTSAGVNSTGTLNTRVGNLLGCLYNTGGTTNTNLRYMPNWLSDVVLPFVNPATHRQHLRRTGLVAYNLDQPTYTSGTWNPYTYFFGTDNSTNFNAIISCVRACSVFVRDELKGTVSLSSIRNQVPHAPGSYMITSHIAPTWHVQPIEAPAGTGTGTGNILPSGSFDEVTSVMKFGENITTPPQNQRQPLTLPTKPTSDTDPTPIPADGFLSELYLVEGNAGAGIALPTGLTTELKSAFKHVTPDVLVFLPGDSTVSASSWCMLAGIAIYNGNVDSTTFRAPNSDDSISLIRSRYVDGFVSCRLIRPKFADRPTYLVMRQALKSISFGGTSMIYQSDKIFLPRYHQTETLQTNSRWNLLWPFTLFVRAILPSFAFSAIPNQQSGLATQGNPDYRAQQIFELWSSFRAMSCNERPSHNNVYFGVNPGECLFGRNSTLNKFPHPATLLHRP</sequence>
<feature type="compositionally biased region" description="Low complexity" evidence="1">
    <location>
        <begin position="411"/>
        <end position="423"/>
    </location>
</feature>
<dbReference type="Pfam" id="PF25666">
    <property type="entry name" value="Partiti_capsid"/>
    <property type="match status" value="1"/>
</dbReference>
<evidence type="ECO:0000256" key="1">
    <source>
        <dbReference type="SAM" id="MobiDB-lite"/>
    </source>
</evidence>
<dbReference type="InterPro" id="IPR058242">
    <property type="entry name" value="Capsid_partitivirus"/>
</dbReference>